<keyword evidence="2" id="KW-1185">Reference proteome</keyword>
<dbReference type="Proteomes" id="UP000258309">
    <property type="component" value="Unassembled WGS sequence"/>
</dbReference>
<name>A0A3E2HQP3_SCYLI</name>
<dbReference type="EMBL" id="NCSJ02000007">
    <property type="protein sequence ID" value="RFU35592.1"/>
    <property type="molecule type" value="Genomic_DNA"/>
</dbReference>
<comment type="caution">
    <text evidence="1">The sequence shown here is derived from an EMBL/GenBank/DDBJ whole genome shotgun (WGS) entry which is preliminary data.</text>
</comment>
<proteinExistence type="predicted"/>
<dbReference type="AlphaFoldDB" id="A0A3E2HQP3"/>
<evidence type="ECO:0000313" key="1">
    <source>
        <dbReference type="EMBL" id="RFU35592.1"/>
    </source>
</evidence>
<organism evidence="1 2">
    <name type="scientific">Scytalidium lignicola</name>
    <name type="common">Hyphomycete</name>
    <dbReference type="NCBI Taxonomy" id="5539"/>
    <lineage>
        <taxon>Eukaryota</taxon>
        <taxon>Fungi</taxon>
        <taxon>Dikarya</taxon>
        <taxon>Ascomycota</taxon>
        <taxon>Pezizomycotina</taxon>
        <taxon>Leotiomycetes</taxon>
        <taxon>Leotiomycetes incertae sedis</taxon>
        <taxon>Scytalidium</taxon>
    </lineage>
</organism>
<gene>
    <name evidence="1" type="ORF">B7463_g747</name>
</gene>
<feature type="non-terminal residue" evidence="1">
    <location>
        <position position="1"/>
    </location>
</feature>
<sequence>MAEQLLEVASLKDEQEFLNDGEVHFSICLDDDEHAEGLLGSEVYENSGSYESQPRREVTSLKSTSCRGGPSSARFYFAPRGRSASNVRFKRAEISFDFQDAATVGLNPHDASFDWTHQPEVLHWAPRNFQGPITQLVGQKTAQLDLNVSDPSNISGVHATGATAGAYIKDRYFSIQSMKEGDPGGKVRWILRENELKKDGLPKAEISLGAIVCCTPGRKFISMTKIKAIIRLPFAQLSQTAGIKDDPLSFTYPEERVERHLEPELERFNRLDHLFSNNVSLRVIAGVNNISVDTA</sequence>
<protein>
    <submittedName>
        <fullName evidence="1">Uncharacterized protein</fullName>
    </submittedName>
</protein>
<accession>A0A3E2HQP3</accession>
<evidence type="ECO:0000313" key="2">
    <source>
        <dbReference type="Proteomes" id="UP000258309"/>
    </source>
</evidence>
<feature type="non-terminal residue" evidence="1">
    <location>
        <position position="295"/>
    </location>
</feature>
<dbReference type="OrthoDB" id="3561723at2759"/>
<reference evidence="1 2" key="1">
    <citation type="submission" date="2018-05" db="EMBL/GenBank/DDBJ databases">
        <title>Draft genome sequence of Scytalidium lignicola DSM 105466, a ubiquitous saprotrophic fungus.</title>
        <authorList>
            <person name="Buettner E."/>
            <person name="Gebauer A.M."/>
            <person name="Hofrichter M."/>
            <person name="Liers C."/>
            <person name="Kellner H."/>
        </authorList>
    </citation>
    <scope>NUCLEOTIDE SEQUENCE [LARGE SCALE GENOMIC DNA]</scope>
    <source>
        <strain evidence="1 2">DSM 105466</strain>
    </source>
</reference>